<proteinExistence type="predicted"/>
<dbReference type="RefSeq" id="WP_109932866.1">
    <property type="nucleotide sequence ID" value="NZ_QGNY01000012.1"/>
</dbReference>
<organism evidence="1 2">
    <name type="scientific">Pedobacter paludis</name>
    <dbReference type="NCBI Taxonomy" id="2203212"/>
    <lineage>
        <taxon>Bacteria</taxon>
        <taxon>Pseudomonadati</taxon>
        <taxon>Bacteroidota</taxon>
        <taxon>Sphingobacteriia</taxon>
        <taxon>Sphingobacteriales</taxon>
        <taxon>Sphingobacteriaceae</taxon>
        <taxon>Pedobacter</taxon>
    </lineage>
</organism>
<evidence type="ECO:0000313" key="1">
    <source>
        <dbReference type="EMBL" id="PWS29669.1"/>
    </source>
</evidence>
<dbReference type="AlphaFoldDB" id="A0A317EV04"/>
<evidence type="ECO:0000313" key="2">
    <source>
        <dbReference type="Proteomes" id="UP000245391"/>
    </source>
</evidence>
<dbReference type="Proteomes" id="UP000245391">
    <property type="component" value="Unassembled WGS sequence"/>
</dbReference>
<comment type="caution">
    <text evidence="1">The sequence shown here is derived from an EMBL/GenBank/DDBJ whole genome shotgun (WGS) entry which is preliminary data.</text>
</comment>
<name>A0A317EV04_9SPHI</name>
<keyword evidence="2" id="KW-1185">Reference proteome</keyword>
<accession>A0A317EV04</accession>
<sequence length="122" mass="14416">MKLFISPISASEWKINVADFKVQLEKYVLGSRVWEVNDLNRKYILEWELFISNVLKLEGRLSRDLISIVIECRDAVFAFDFIKWYASWLPAQEEIWIYDEPFEFNCALNELSKDLLISLMGS</sequence>
<gene>
    <name evidence="1" type="ORF">DF947_21725</name>
</gene>
<dbReference type="EMBL" id="QGNY01000012">
    <property type="protein sequence ID" value="PWS29669.1"/>
    <property type="molecule type" value="Genomic_DNA"/>
</dbReference>
<dbReference type="OrthoDB" id="763539at2"/>
<reference evidence="2" key="1">
    <citation type="submission" date="2018-05" db="EMBL/GenBank/DDBJ databases">
        <title>Pedobacter paludis sp. nov., isolated from wetland soil.</title>
        <authorList>
            <person name="Zhang Y."/>
        </authorList>
    </citation>
    <scope>NUCLEOTIDE SEQUENCE [LARGE SCALE GENOMIC DNA]</scope>
    <source>
        <strain evidence="2">R-8</strain>
    </source>
</reference>
<protein>
    <submittedName>
        <fullName evidence="1">Uncharacterized protein</fullName>
    </submittedName>
</protein>